<proteinExistence type="predicted"/>
<reference evidence="1" key="1">
    <citation type="submission" date="2024-07" db="EMBL/GenBank/DDBJ databases">
        <authorList>
            <person name="Biller S.J."/>
        </authorList>
    </citation>
    <scope>NUCLEOTIDE SEQUENCE</scope>
    <source>
        <strain evidence="1">WC2420</strain>
    </source>
</reference>
<dbReference type="EMBL" id="CP165628">
    <property type="protein sequence ID" value="XDU71151.1"/>
    <property type="molecule type" value="Genomic_DNA"/>
</dbReference>
<gene>
    <name evidence="1" type="ORF">AB3G37_16505</name>
</gene>
<dbReference type="RefSeq" id="WP_369788508.1">
    <property type="nucleotide sequence ID" value="NZ_CP165628.1"/>
</dbReference>
<accession>A0AB39VNI7</accession>
<dbReference type="AlphaFoldDB" id="A0AB39VNI7"/>
<organism evidence="1">
    <name type="scientific">Rouxiella sp. WC2420</name>
    <dbReference type="NCBI Taxonomy" id="3234145"/>
    <lineage>
        <taxon>Bacteria</taxon>
        <taxon>Pseudomonadati</taxon>
        <taxon>Pseudomonadota</taxon>
        <taxon>Gammaproteobacteria</taxon>
        <taxon>Enterobacterales</taxon>
        <taxon>Yersiniaceae</taxon>
        <taxon>Rouxiella</taxon>
    </lineage>
</organism>
<name>A0AB39VNI7_9GAMM</name>
<sequence length="68" mass="8080">MRNYAPWRNDPKWQDKQEHGELYIAAPIKEMTPEEILAADFSEEQLWALMNVLRLSGYKVFSPNKKKK</sequence>
<evidence type="ECO:0000313" key="1">
    <source>
        <dbReference type="EMBL" id="XDU71151.1"/>
    </source>
</evidence>
<protein>
    <submittedName>
        <fullName evidence="1">Uncharacterized protein</fullName>
    </submittedName>
</protein>